<keyword evidence="2" id="KW-0472">Membrane</keyword>
<dbReference type="InterPro" id="IPR019752">
    <property type="entry name" value="Pyrv/ketoisovalerate_OxRed_cat"/>
</dbReference>
<reference evidence="5" key="1">
    <citation type="submission" date="2017-05" db="EMBL/GenBank/DDBJ databases">
        <authorList>
            <person name="Kirkegaard R."/>
            <person name="Mcilroy J S."/>
        </authorList>
    </citation>
    <scope>NUCLEOTIDE SEQUENCE [LARGE SCALE GENOMIC DNA]</scope>
</reference>
<dbReference type="Proteomes" id="UP000195514">
    <property type="component" value="Chromosome I"/>
</dbReference>
<evidence type="ECO:0000256" key="2">
    <source>
        <dbReference type="SAM" id="Phobius"/>
    </source>
</evidence>
<name>A0A1Y6K5E5_9CHLR</name>
<dbReference type="InterPro" id="IPR002869">
    <property type="entry name" value="Pyrv_flavodox_OxRed_cen"/>
</dbReference>
<keyword evidence="5" id="KW-1185">Reference proteome</keyword>
<dbReference type="Gene3D" id="3.40.920.10">
    <property type="entry name" value="Pyruvate-ferredoxin oxidoreductase, PFOR, domain III"/>
    <property type="match status" value="1"/>
</dbReference>
<dbReference type="NCBIfam" id="TIGR02175">
    <property type="entry name" value="PorC_KorC"/>
    <property type="match status" value="1"/>
</dbReference>
<evidence type="ECO:0000259" key="3">
    <source>
        <dbReference type="Pfam" id="PF01558"/>
    </source>
</evidence>
<dbReference type="InterPro" id="IPR011894">
    <property type="entry name" value="PorC_KorC"/>
</dbReference>
<protein>
    <submittedName>
        <fullName evidence="4">Putative 2-oxoglutarate ferredoxin oxidoreductase gamma subunit</fullName>
        <ecNumber evidence="4">1.2.7.3</ecNumber>
    </submittedName>
</protein>
<feature type="transmembrane region" description="Helical" evidence="2">
    <location>
        <begin position="6"/>
        <end position="27"/>
    </location>
</feature>
<dbReference type="PANTHER" id="PTHR42730">
    <property type="entry name" value="2-OXOGLUTARATE SYNTHASE SUBUNIT KORC"/>
    <property type="match status" value="1"/>
</dbReference>
<keyword evidence="2" id="KW-1133">Transmembrane helix</keyword>
<keyword evidence="1 4" id="KW-0560">Oxidoreductase</keyword>
<dbReference type="EC" id="1.2.7.3" evidence="4"/>
<keyword evidence="2" id="KW-0812">Transmembrane</keyword>
<evidence type="ECO:0000313" key="5">
    <source>
        <dbReference type="Proteomes" id="UP000195514"/>
    </source>
</evidence>
<dbReference type="AlphaFoldDB" id="A0A1Y6K5E5"/>
<proteinExistence type="predicted"/>
<dbReference type="EMBL" id="LT859958">
    <property type="protein sequence ID" value="SMX53250.1"/>
    <property type="molecule type" value="Genomic_DNA"/>
</dbReference>
<dbReference type="InterPro" id="IPR052554">
    <property type="entry name" value="2-oxoglutarate_synth_KorC"/>
</dbReference>
<organism evidence="4 5">
    <name type="scientific">Candidatus Brevifilum fermentans</name>
    <dbReference type="NCBI Taxonomy" id="1986204"/>
    <lineage>
        <taxon>Bacteria</taxon>
        <taxon>Bacillati</taxon>
        <taxon>Chloroflexota</taxon>
        <taxon>Anaerolineae</taxon>
        <taxon>Anaerolineales</taxon>
        <taxon>Anaerolineaceae</taxon>
        <taxon>Candidatus Brevifilum</taxon>
    </lineage>
</organism>
<dbReference type="SUPFAM" id="SSF53323">
    <property type="entry name" value="Pyruvate-ferredoxin oxidoreductase, PFOR, domain III"/>
    <property type="match status" value="1"/>
</dbReference>
<dbReference type="Pfam" id="PF01558">
    <property type="entry name" value="POR"/>
    <property type="match status" value="1"/>
</dbReference>
<dbReference type="RefSeq" id="WP_087861200.1">
    <property type="nucleotide sequence ID" value="NZ_LT859958.1"/>
</dbReference>
<sequence length="184" mass="19534">MQQEVIIAGFGGQGVLFAGLLLAYAAMDEGKDVTWIPSYGPEMRGGTANCTVVVSDEEIGSPFVKNPSAVLAMNLPSLDKYEKLVKPGGVLVVNASMVNREVERKDINVVSLPANEIADEAGSKRAVNMVMLGALLGNLDILPLEAIETALAEQLPARHQKLLQANKDALQMGAKYQAVKVSGE</sequence>
<dbReference type="PANTHER" id="PTHR42730:SF1">
    <property type="entry name" value="2-OXOGLUTARATE SYNTHASE SUBUNIT KORC"/>
    <property type="match status" value="1"/>
</dbReference>
<feature type="domain" description="Pyruvate/ketoisovalerate oxidoreductase catalytic" evidence="3">
    <location>
        <begin position="11"/>
        <end position="174"/>
    </location>
</feature>
<dbReference type="OrthoDB" id="9794954at2"/>
<gene>
    <name evidence="4" type="ORF">CFX1CAM_0184</name>
</gene>
<evidence type="ECO:0000256" key="1">
    <source>
        <dbReference type="ARBA" id="ARBA00023002"/>
    </source>
</evidence>
<evidence type="ECO:0000313" key="4">
    <source>
        <dbReference type="EMBL" id="SMX53250.1"/>
    </source>
</evidence>
<dbReference type="KEGG" id="abat:CFX1CAM_0184"/>
<dbReference type="GO" id="GO:0047553">
    <property type="term" value="F:2-oxoglutarate synthase activity"/>
    <property type="evidence" value="ECO:0007669"/>
    <property type="project" value="UniProtKB-EC"/>
</dbReference>
<accession>A0A1Y6K5E5</accession>